<feature type="region of interest" description="Disordered" evidence="1">
    <location>
        <begin position="391"/>
        <end position="410"/>
    </location>
</feature>
<name>M2T3L2_COCH5</name>
<dbReference type="EMBL" id="KB445575">
    <property type="protein sequence ID" value="EMD92165.1"/>
    <property type="molecule type" value="Genomic_DNA"/>
</dbReference>
<gene>
    <name evidence="2" type="ORF">COCHEDRAFT_1203207</name>
</gene>
<dbReference type="HOGENOM" id="CLU_384479_0_0_1"/>
<evidence type="ECO:0000256" key="1">
    <source>
        <dbReference type="SAM" id="MobiDB-lite"/>
    </source>
</evidence>
<protein>
    <submittedName>
        <fullName evidence="2">Uncharacterized protein</fullName>
    </submittedName>
</protein>
<feature type="compositionally biased region" description="Acidic residues" evidence="1">
    <location>
        <begin position="636"/>
        <end position="648"/>
    </location>
</feature>
<dbReference type="Proteomes" id="UP000016936">
    <property type="component" value="Unassembled WGS sequence"/>
</dbReference>
<dbReference type="OrthoDB" id="3695698at2759"/>
<accession>M2T3L2</accession>
<proteinExistence type="predicted"/>
<keyword evidence="3" id="KW-1185">Reference proteome</keyword>
<dbReference type="OMA" id="YWATIEH"/>
<feature type="region of interest" description="Disordered" evidence="1">
    <location>
        <begin position="1"/>
        <end position="28"/>
    </location>
</feature>
<reference evidence="3" key="2">
    <citation type="journal article" date="2013" name="PLoS Genet.">
        <title>Comparative genome structure, secondary metabolite, and effector coding capacity across Cochliobolus pathogens.</title>
        <authorList>
            <person name="Condon B.J."/>
            <person name="Leng Y."/>
            <person name="Wu D."/>
            <person name="Bushley K.E."/>
            <person name="Ohm R.A."/>
            <person name="Otillar R."/>
            <person name="Martin J."/>
            <person name="Schackwitz W."/>
            <person name="Grimwood J."/>
            <person name="MohdZainudin N."/>
            <person name="Xue C."/>
            <person name="Wang R."/>
            <person name="Manning V.A."/>
            <person name="Dhillon B."/>
            <person name="Tu Z.J."/>
            <person name="Steffenson B.J."/>
            <person name="Salamov A."/>
            <person name="Sun H."/>
            <person name="Lowry S."/>
            <person name="LaButti K."/>
            <person name="Han J."/>
            <person name="Copeland A."/>
            <person name="Lindquist E."/>
            <person name="Barry K."/>
            <person name="Schmutz J."/>
            <person name="Baker S.E."/>
            <person name="Ciuffetti L.M."/>
            <person name="Grigoriev I.V."/>
            <person name="Zhong S."/>
            <person name="Turgeon B.G."/>
        </authorList>
    </citation>
    <scope>NUCLEOTIDE SEQUENCE [LARGE SCALE GENOMIC DNA]</scope>
    <source>
        <strain evidence="3">C5 / ATCC 48332 / race O</strain>
    </source>
</reference>
<evidence type="ECO:0000313" key="3">
    <source>
        <dbReference type="Proteomes" id="UP000016936"/>
    </source>
</evidence>
<feature type="region of interest" description="Disordered" evidence="1">
    <location>
        <begin position="43"/>
        <end position="73"/>
    </location>
</feature>
<organism evidence="2 3">
    <name type="scientific">Cochliobolus heterostrophus (strain C5 / ATCC 48332 / race O)</name>
    <name type="common">Southern corn leaf blight fungus</name>
    <name type="synonym">Bipolaris maydis</name>
    <dbReference type="NCBI Taxonomy" id="701091"/>
    <lineage>
        <taxon>Eukaryota</taxon>
        <taxon>Fungi</taxon>
        <taxon>Dikarya</taxon>
        <taxon>Ascomycota</taxon>
        <taxon>Pezizomycotina</taxon>
        <taxon>Dothideomycetes</taxon>
        <taxon>Pleosporomycetidae</taxon>
        <taxon>Pleosporales</taxon>
        <taxon>Pleosporineae</taxon>
        <taxon>Pleosporaceae</taxon>
        <taxon>Bipolaris</taxon>
    </lineage>
</organism>
<feature type="region of interest" description="Disordered" evidence="1">
    <location>
        <begin position="625"/>
        <end position="686"/>
    </location>
</feature>
<feature type="compositionally biased region" description="Polar residues" evidence="1">
    <location>
        <begin position="11"/>
        <end position="20"/>
    </location>
</feature>
<evidence type="ECO:0000313" key="2">
    <source>
        <dbReference type="EMBL" id="EMD92165.1"/>
    </source>
</evidence>
<dbReference type="AlphaFoldDB" id="M2T3L2"/>
<sequence>MVKTIRPKRPTPSQSVNKPTPSDARVTADVVSASVSQSLCEDTNFSDDMSPLHSREHLTPTEPSVMYDESDSESNKNIDDFMSSFRSFQRLVEVARSTSYCALPLADKRALVEQFNQRACEMRDKYSVAFNMPVSMLEKKLGIDSDEIEDCNEEDLDPDDGVFEDEKQDALQATHSIQKTEAASASEKSSAKREFINVPLLRSAAAALSRELADLQLSDAAQQQSQEYHESESIGDDVKVSGISRLEKSSIPKDTAKSFKQIPAASAKTSNSKDALIADFATCHTQSFLAKQDDTLTIRLATALYTFCMENSNHFTAEEALNVRHMCSANLVIAISLYRKATDGPRELKQAFNEWMAKHQDDDDNAAYKLRNEANETSVKREYCESEASGDNAHSAFAHPKKDHRGSADEASAEALWGTKTVIQHVYDCLNTWCNGRCVEELAHEADPTTVYPDSAQLDKDHDSAADGALADAVKKNKHAPYVDPCCSSCWNGDCIEHIARKGAPTPPYAGVCGSIDGEVMSTCAPGWEALNTTSVLDEQNTPDDTPDDSAPEVPEPTDYTVTYWATIEHEGQAVHIPIDSSNVSGPEKSIIEGSAGMNKVWKWVQEKGLTDKVSLQDAFDLAKDMQVESPAVEESREEESDGDDDSEYVPFYSSGSSSSSSESHRSQSPESRAWATSGTILGWAA</sequence>
<reference evidence="2 3" key="1">
    <citation type="journal article" date="2012" name="PLoS Pathog.">
        <title>Diverse lifestyles and strategies of plant pathogenesis encoded in the genomes of eighteen Dothideomycetes fungi.</title>
        <authorList>
            <person name="Ohm R.A."/>
            <person name="Feau N."/>
            <person name="Henrissat B."/>
            <person name="Schoch C.L."/>
            <person name="Horwitz B.A."/>
            <person name="Barry K.W."/>
            <person name="Condon B.J."/>
            <person name="Copeland A.C."/>
            <person name="Dhillon B."/>
            <person name="Glaser F."/>
            <person name="Hesse C.N."/>
            <person name="Kosti I."/>
            <person name="LaButti K."/>
            <person name="Lindquist E.A."/>
            <person name="Lucas S."/>
            <person name="Salamov A.A."/>
            <person name="Bradshaw R.E."/>
            <person name="Ciuffetti L."/>
            <person name="Hamelin R.C."/>
            <person name="Kema G.H.J."/>
            <person name="Lawrence C."/>
            <person name="Scott J.A."/>
            <person name="Spatafora J.W."/>
            <person name="Turgeon B.G."/>
            <person name="de Wit P.J.G.M."/>
            <person name="Zhong S."/>
            <person name="Goodwin S.B."/>
            <person name="Grigoriev I.V."/>
        </authorList>
    </citation>
    <scope>NUCLEOTIDE SEQUENCE [LARGE SCALE GENOMIC DNA]</scope>
    <source>
        <strain evidence="3">C5 / ATCC 48332 / race O</strain>
    </source>
</reference>